<dbReference type="GO" id="GO:0003964">
    <property type="term" value="F:RNA-directed DNA polymerase activity"/>
    <property type="evidence" value="ECO:0007669"/>
    <property type="project" value="UniProtKB-KW"/>
</dbReference>
<keyword evidence="2" id="KW-0695">RNA-directed DNA polymerase</keyword>
<comment type="caution">
    <text evidence="2">The sequence shown here is derived from an EMBL/GenBank/DDBJ whole genome shotgun (WGS) entry which is preliminary data.</text>
</comment>
<evidence type="ECO:0000313" key="2">
    <source>
        <dbReference type="EMBL" id="GFS04961.1"/>
    </source>
</evidence>
<organism evidence="2 3">
    <name type="scientific">Elysia marginata</name>
    <dbReference type="NCBI Taxonomy" id="1093978"/>
    <lineage>
        <taxon>Eukaryota</taxon>
        <taxon>Metazoa</taxon>
        <taxon>Spiralia</taxon>
        <taxon>Lophotrochozoa</taxon>
        <taxon>Mollusca</taxon>
        <taxon>Gastropoda</taxon>
        <taxon>Heterobranchia</taxon>
        <taxon>Euthyneura</taxon>
        <taxon>Panpulmonata</taxon>
        <taxon>Sacoglossa</taxon>
        <taxon>Placobranchoidea</taxon>
        <taxon>Plakobranchidae</taxon>
        <taxon>Elysia</taxon>
    </lineage>
</organism>
<evidence type="ECO:0000313" key="3">
    <source>
        <dbReference type="Proteomes" id="UP000762676"/>
    </source>
</evidence>
<keyword evidence="2" id="KW-0808">Transferase</keyword>
<keyword evidence="3" id="KW-1185">Reference proteome</keyword>
<dbReference type="AlphaFoldDB" id="A0AAV4I756"/>
<keyword evidence="2" id="KW-0548">Nucleotidyltransferase</keyword>
<reference evidence="2 3" key="1">
    <citation type="journal article" date="2021" name="Elife">
        <title>Chloroplast acquisition without the gene transfer in kleptoplastic sea slugs, Plakobranchus ocellatus.</title>
        <authorList>
            <person name="Maeda T."/>
            <person name="Takahashi S."/>
            <person name="Yoshida T."/>
            <person name="Shimamura S."/>
            <person name="Takaki Y."/>
            <person name="Nagai Y."/>
            <person name="Toyoda A."/>
            <person name="Suzuki Y."/>
            <person name="Arimoto A."/>
            <person name="Ishii H."/>
            <person name="Satoh N."/>
            <person name="Nishiyama T."/>
            <person name="Hasebe M."/>
            <person name="Maruyama T."/>
            <person name="Minagawa J."/>
            <person name="Obokata J."/>
            <person name="Shigenobu S."/>
        </authorList>
    </citation>
    <scope>NUCLEOTIDE SEQUENCE [LARGE SCALE GENOMIC DNA]</scope>
</reference>
<sequence length="154" mass="17452">MLVTPRINVDIGKIVPVTPRRTDSATLKTQNEICKDFYEKLYETASPVPQNTRNSSQDKEELPSFEEQEVIKCLNEMSKNKAPGPDEITSDIIRIGGAPAISYLTKALNQILTLKEIPPSWNEAKIIILKRQTTSAMERQYRESKGETMAQRGW</sequence>
<proteinExistence type="predicted"/>
<feature type="region of interest" description="Disordered" evidence="1">
    <location>
        <begin position="45"/>
        <end position="64"/>
    </location>
</feature>
<dbReference type="EMBL" id="BMAT01013054">
    <property type="protein sequence ID" value="GFS04961.1"/>
    <property type="molecule type" value="Genomic_DNA"/>
</dbReference>
<evidence type="ECO:0000256" key="1">
    <source>
        <dbReference type="SAM" id="MobiDB-lite"/>
    </source>
</evidence>
<protein>
    <submittedName>
        <fullName evidence="2">RNA-directed DNA polymerase (Reverse transcriptase) domain containing protein</fullName>
    </submittedName>
</protein>
<dbReference type="Proteomes" id="UP000762676">
    <property type="component" value="Unassembled WGS sequence"/>
</dbReference>
<accession>A0AAV4I756</accession>
<name>A0AAV4I756_9GAST</name>
<gene>
    <name evidence="2" type="ORF">ElyMa_006508600</name>
</gene>